<evidence type="ECO:0000256" key="6">
    <source>
        <dbReference type="ARBA" id="ARBA00038076"/>
    </source>
</evidence>
<keyword evidence="2" id="KW-1003">Cell membrane</keyword>
<dbReference type="Proteomes" id="UP001432222">
    <property type="component" value="Chromosome"/>
</dbReference>
<proteinExistence type="inferred from homology"/>
<comment type="subcellular location">
    <subcellularLocation>
        <location evidence="1">Cell membrane</location>
        <topology evidence="1">Multi-pass membrane protein</topology>
    </subcellularLocation>
</comment>
<gene>
    <name evidence="10" type="ORF">OHA16_18910</name>
</gene>
<evidence type="ECO:0000313" key="10">
    <source>
        <dbReference type="EMBL" id="WUQ84855.1"/>
    </source>
</evidence>
<evidence type="ECO:0000313" key="11">
    <source>
        <dbReference type="Proteomes" id="UP001432222"/>
    </source>
</evidence>
<keyword evidence="5 7" id="KW-0472">Membrane</keyword>
<evidence type="ECO:0000256" key="3">
    <source>
        <dbReference type="ARBA" id="ARBA00022692"/>
    </source>
</evidence>
<accession>A0ABZ1U2P1</accession>
<comment type="similarity">
    <text evidence="6">Belongs to the ABC-4 integral membrane protein family.</text>
</comment>
<feature type="domain" description="MacB-like periplasmic core" evidence="9">
    <location>
        <begin position="42"/>
        <end position="242"/>
    </location>
</feature>
<evidence type="ECO:0000256" key="1">
    <source>
        <dbReference type="ARBA" id="ARBA00004651"/>
    </source>
</evidence>
<dbReference type="PANTHER" id="PTHR30572:SF4">
    <property type="entry name" value="ABC TRANSPORTER PERMEASE YTRF"/>
    <property type="match status" value="1"/>
</dbReference>
<evidence type="ECO:0000259" key="8">
    <source>
        <dbReference type="Pfam" id="PF02687"/>
    </source>
</evidence>
<evidence type="ECO:0000256" key="2">
    <source>
        <dbReference type="ARBA" id="ARBA00022475"/>
    </source>
</evidence>
<evidence type="ECO:0000256" key="7">
    <source>
        <dbReference type="SAM" id="Phobius"/>
    </source>
</evidence>
<feature type="transmembrane region" description="Helical" evidence="7">
    <location>
        <begin position="372"/>
        <end position="390"/>
    </location>
</feature>
<evidence type="ECO:0000256" key="4">
    <source>
        <dbReference type="ARBA" id="ARBA00022989"/>
    </source>
</evidence>
<keyword evidence="3 7" id="KW-0812">Transmembrane</keyword>
<dbReference type="PANTHER" id="PTHR30572">
    <property type="entry name" value="MEMBRANE COMPONENT OF TRANSPORTER-RELATED"/>
    <property type="match status" value="1"/>
</dbReference>
<dbReference type="RefSeq" id="WP_328955678.1">
    <property type="nucleotide sequence ID" value="NZ_CP108110.1"/>
</dbReference>
<dbReference type="EMBL" id="CP108110">
    <property type="protein sequence ID" value="WUQ84855.1"/>
    <property type="molecule type" value="Genomic_DNA"/>
</dbReference>
<dbReference type="Pfam" id="PF02687">
    <property type="entry name" value="FtsX"/>
    <property type="match status" value="1"/>
</dbReference>
<dbReference type="InterPro" id="IPR003838">
    <property type="entry name" value="ABC3_permease_C"/>
</dbReference>
<reference evidence="10" key="1">
    <citation type="submission" date="2022-10" db="EMBL/GenBank/DDBJ databases">
        <title>The complete genomes of actinobacterial strains from the NBC collection.</title>
        <authorList>
            <person name="Joergensen T.S."/>
            <person name="Alvarez Arevalo M."/>
            <person name="Sterndorff E.B."/>
            <person name="Faurdal D."/>
            <person name="Vuksanovic O."/>
            <person name="Mourched A.-S."/>
            <person name="Charusanti P."/>
            <person name="Shaw S."/>
            <person name="Blin K."/>
            <person name="Weber T."/>
        </authorList>
    </citation>
    <scope>NUCLEOTIDE SEQUENCE</scope>
    <source>
        <strain evidence="10">NBC_00222</strain>
    </source>
</reference>
<dbReference type="InterPro" id="IPR025857">
    <property type="entry name" value="MacB_PCD"/>
</dbReference>
<evidence type="ECO:0000256" key="5">
    <source>
        <dbReference type="ARBA" id="ARBA00023136"/>
    </source>
</evidence>
<feature type="transmembrane region" description="Helical" evidence="7">
    <location>
        <begin position="337"/>
        <end position="360"/>
    </location>
</feature>
<dbReference type="InterPro" id="IPR050250">
    <property type="entry name" value="Macrolide_Exporter_MacB"/>
</dbReference>
<sequence length="407" mass="41333">MNTAPSRTGSPAPLPASGRLSPGDVIRVGLVGVRGRPLRACLSALGIAIGIAAMVAILGITAGSQAQIEAQIANVGTNLLTATTGNDLFGTKSELPTESATMVSRIAPVRQVSAVGTVSNATVHRNDKTDQRDTAGIAVQGTRLDLPATIGATIAKGTWLNAATEQYPAVVLGSVAADRLGVHSPGTPVYLGGQWFTVAGILSPVTLAPEIDRSALIGWDAAAKIGFDGHPTTIYVRSADEAVNDVHDVLAQTVNPQHPDQVNISRPSDALTTALAVKNTFKLMFLGLGAIALLVGGIGVANTMVISVLERRAEIGLRRAIGAGRGQIKLQFLTESVALSALGGISGVVIGLAVSVGWAVNQNWAVTIPTQAVLAGVGAAVTIGALAGLYPATRAARTSPAEALASS</sequence>
<evidence type="ECO:0000259" key="9">
    <source>
        <dbReference type="Pfam" id="PF12704"/>
    </source>
</evidence>
<name>A0ABZ1U2P1_9ACTN</name>
<feature type="transmembrane region" description="Helical" evidence="7">
    <location>
        <begin position="283"/>
        <end position="309"/>
    </location>
</feature>
<feature type="domain" description="ABC3 transporter permease C-terminal" evidence="8">
    <location>
        <begin position="288"/>
        <end position="400"/>
    </location>
</feature>
<organism evidence="10 11">
    <name type="scientific">Kitasatospora purpeofusca</name>
    <dbReference type="NCBI Taxonomy" id="67352"/>
    <lineage>
        <taxon>Bacteria</taxon>
        <taxon>Bacillati</taxon>
        <taxon>Actinomycetota</taxon>
        <taxon>Actinomycetes</taxon>
        <taxon>Kitasatosporales</taxon>
        <taxon>Streptomycetaceae</taxon>
        <taxon>Kitasatospora</taxon>
    </lineage>
</organism>
<feature type="transmembrane region" description="Helical" evidence="7">
    <location>
        <begin position="40"/>
        <end position="62"/>
    </location>
</feature>
<protein>
    <submittedName>
        <fullName evidence="10">ABC transporter permease</fullName>
    </submittedName>
</protein>
<keyword evidence="4 7" id="KW-1133">Transmembrane helix</keyword>
<keyword evidence="11" id="KW-1185">Reference proteome</keyword>
<dbReference type="Pfam" id="PF12704">
    <property type="entry name" value="MacB_PCD"/>
    <property type="match status" value="1"/>
</dbReference>